<dbReference type="Proteomes" id="UP000001319">
    <property type="component" value="Plasmid pFMC"/>
</dbReference>
<organism evidence="1 2">
    <name type="scientific">Finegoldia magna (strain ATCC 29328 / DSM 20472 / WAL 2508)</name>
    <name type="common">Peptostreptococcus magnus</name>
    <dbReference type="NCBI Taxonomy" id="334413"/>
    <lineage>
        <taxon>Bacteria</taxon>
        <taxon>Bacillati</taxon>
        <taxon>Bacillota</taxon>
        <taxon>Tissierellia</taxon>
        <taxon>Tissierellales</taxon>
        <taxon>Peptoniphilaceae</taxon>
        <taxon>Finegoldia</taxon>
    </lineage>
</organism>
<geneLocation type="plasmid" evidence="1 2">
    <name>pFMC</name>
</geneLocation>
<sequence length="298" mass="35416">MIEALPYTKEQLDYYLENLSKYKGQKYFKTFVKTLNYVYLQREIIRKDIKQQEENEKALAKILKIKAKLAEDLEFSKNKQILEDDFSIVYPREIPIKWEREELDKRVKSLNKYLWNGFITCLEQDLFIDLSSCFGIDIIIGRSDCFDWLYEIEFSEKEMVENAEKVANIIVQKVNKELLKSLKDVLGEKIEEDVFYSIYSYMIGIFYIDWDNKTNIDYLKARSSLAYIYYLSNIGKATDITTAEEVLDIAMNTIEKAFANNKKISIDFCNNVLEFYKTKDTKIKFSKEFVQMYNNSNY</sequence>
<protein>
    <submittedName>
        <fullName evidence="1">Uncharacterized protein</fullName>
    </submittedName>
</protein>
<proteinExistence type="predicted"/>
<gene>
    <name evidence="1" type="ordered locus">FMG_P0032</name>
</gene>
<dbReference type="AlphaFoldDB" id="B0S490"/>
<keyword evidence="2" id="KW-1185">Reference proteome</keyword>
<dbReference type="EMBL" id="AP008972">
    <property type="protein sequence ID" value="BAG09081.1"/>
    <property type="molecule type" value="Genomic_DNA"/>
</dbReference>
<dbReference type="KEGG" id="fma:FMG_P0032"/>
<evidence type="ECO:0000313" key="1">
    <source>
        <dbReference type="EMBL" id="BAG09081.1"/>
    </source>
</evidence>
<dbReference type="RefSeq" id="WP_012289844.1">
    <property type="nucleotide sequence ID" value="NC_010371.1"/>
</dbReference>
<reference evidence="1 2" key="1">
    <citation type="journal article" date="2008" name="DNA Res.">
        <title>Complete genome sequence of Finegoldia magna, an anaerobic opportunistic pathogen.</title>
        <authorList>
            <person name="Goto T."/>
            <person name="Yamashita A."/>
            <person name="Hirakawa H."/>
            <person name="Matsutani M."/>
            <person name="Todo K."/>
            <person name="Ohshima K."/>
            <person name="Toh H."/>
            <person name="Miyamoto K."/>
            <person name="Kuhara S."/>
            <person name="Hattori M."/>
            <person name="Shimizu T."/>
            <person name="Akimoto S."/>
        </authorList>
    </citation>
    <scope>NUCLEOTIDE SEQUENCE [LARGE SCALE GENOMIC DNA]</scope>
    <source>
        <strain evidence="2">ATCC 29328 / DSM 20472 / WAL 2508</strain>
        <plasmid evidence="1 2">pFMC</plasmid>
    </source>
</reference>
<evidence type="ECO:0000313" key="2">
    <source>
        <dbReference type="Proteomes" id="UP000001319"/>
    </source>
</evidence>
<accession>B0S490</accession>
<dbReference type="HOGENOM" id="CLU_933006_0_0_9"/>
<name>B0S490_FINM2</name>
<keyword evidence="1" id="KW-0614">Plasmid</keyword>